<dbReference type="KEGG" id="gvi:glr2118"/>
<name>Q7NIR4_GLOVI</name>
<protein>
    <submittedName>
        <fullName evidence="2">Glr2118 protein</fullName>
    </submittedName>
</protein>
<dbReference type="Proteomes" id="UP000000557">
    <property type="component" value="Chromosome"/>
</dbReference>
<dbReference type="EnsemblBacteria" id="BAC90059">
    <property type="protein sequence ID" value="BAC90059"/>
    <property type="gene ID" value="BAC90059"/>
</dbReference>
<feature type="region of interest" description="Disordered" evidence="1">
    <location>
        <begin position="216"/>
        <end position="243"/>
    </location>
</feature>
<dbReference type="InParanoid" id="Q7NIR4"/>
<dbReference type="RefSeq" id="WP_011142116.1">
    <property type="nucleotide sequence ID" value="NC_005125.1"/>
</dbReference>
<dbReference type="STRING" id="251221.gene:10759613"/>
<evidence type="ECO:0000313" key="2">
    <source>
        <dbReference type="EMBL" id="BAC90059.1"/>
    </source>
</evidence>
<keyword evidence="3" id="KW-1185">Reference proteome</keyword>
<evidence type="ECO:0000256" key="1">
    <source>
        <dbReference type="SAM" id="MobiDB-lite"/>
    </source>
</evidence>
<reference evidence="2 3" key="1">
    <citation type="journal article" date="2003" name="DNA Res.">
        <title>Complete genome structure of Gloeobacter violaceus PCC 7421, a cyanobacterium that lacks thylakoids.</title>
        <authorList>
            <person name="Nakamura Y."/>
            <person name="Kaneko T."/>
            <person name="Sato S."/>
            <person name="Mimuro M."/>
            <person name="Miyashita H."/>
            <person name="Tsuchiya T."/>
            <person name="Sasamoto S."/>
            <person name="Watanabe A."/>
            <person name="Kawashima K."/>
            <person name="Kishida Y."/>
            <person name="Kiyokawa C."/>
            <person name="Kohara M."/>
            <person name="Matsumoto M."/>
            <person name="Matsuno A."/>
            <person name="Nakazaki N."/>
            <person name="Shimpo S."/>
            <person name="Takeuchi C."/>
            <person name="Yamada M."/>
            <person name="Tabata S."/>
        </authorList>
    </citation>
    <scope>NUCLEOTIDE SEQUENCE [LARGE SCALE GENOMIC DNA]</scope>
    <source>
        <strain evidence="3">ATCC 29082 / PCC 7421</strain>
    </source>
</reference>
<evidence type="ECO:0000313" key="3">
    <source>
        <dbReference type="Proteomes" id="UP000000557"/>
    </source>
</evidence>
<reference evidence="2 3" key="2">
    <citation type="journal article" date="2003" name="DNA Res.">
        <title>Complete genome structure of Gloeobacter violaceus PCC 7421, a cyanobacterium that lacks thylakoids (supplement).</title>
        <authorList>
            <person name="Nakamura Y."/>
            <person name="Kaneko T."/>
            <person name="Sato S."/>
            <person name="Mimuro M."/>
            <person name="Miyashita H."/>
            <person name="Tsuchiya T."/>
            <person name="Sasamoto S."/>
            <person name="Watanabe A."/>
            <person name="Kawashima K."/>
            <person name="Kishida Y."/>
            <person name="Kiyokawa C."/>
            <person name="Kohara M."/>
            <person name="Matsumoto M."/>
            <person name="Matsuno A."/>
            <person name="Nakazaki N."/>
            <person name="Shimpo S."/>
            <person name="Takeuchi C."/>
            <person name="Yamada M."/>
            <person name="Tabata S."/>
        </authorList>
    </citation>
    <scope>NUCLEOTIDE SEQUENCE [LARGE SCALE GENOMIC DNA]</scope>
    <source>
        <strain evidence="3">ATCC 29082 / PCC 7421</strain>
    </source>
</reference>
<dbReference type="EMBL" id="BA000045">
    <property type="protein sequence ID" value="BAC90059.1"/>
    <property type="molecule type" value="Genomic_DNA"/>
</dbReference>
<dbReference type="HOGENOM" id="CLU_1141303_0_0_3"/>
<accession>Q7NIR4</accession>
<dbReference type="AlphaFoldDB" id="Q7NIR4"/>
<dbReference type="PhylomeDB" id="Q7NIR4"/>
<sequence>MQTTLILSARCQTCAEVIVDANEQYAANTGESAGFENSYPIDDADTGDVELFVTGADIGNAAGENPGGLSTHSLEVDSESQAGYDTAYSEMTAPQPWDGHAWYEPEAAVHWEEAEATFEDPAADTGAEGAQTLSGDHDADGLEDGCGGEPDELGSANDLQDGYWSIEGSDAAFGQSDTAAVSDWETAIVPWEHAEAEPLPSGFKGSDIENAEAAAFDSLPKGETSGRQAGFENDAIDSGSSTP</sequence>
<organism evidence="2 3">
    <name type="scientific">Gloeobacter violaceus (strain ATCC 29082 / PCC 7421)</name>
    <dbReference type="NCBI Taxonomy" id="251221"/>
    <lineage>
        <taxon>Bacteria</taxon>
        <taxon>Bacillati</taxon>
        <taxon>Cyanobacteriota</taxon>
        <taxon>Cyanophyceae</taxon>
        <taxon>Gloeobacterales</taxon>
        <taxon>Gloeobacteraceae</taxon>
        <taxon>Gloeobacter</taxon>
    </lineage>
</organism>
<proteinExistence type="predicted"/>
<gene>
    <name evidence="2" type="ordered locus">glr2118</name>
</gene>